<dbReference type="OrthoDB" id="883283at2"/>
<evidence type="ECO:0000313" key="3">
    <source>
        <dbReference type="Proteomes" id="UP000317646"/>
    </source>
</evidence>
<protein>
    <submittedName>
        <fullName evidence="2">Uncharacterized protein</fullName>
    </submittedName>
</protein>
<feature type="chain" id="PRO_5021491323" evidence="1">
    <location>
        <begin position="22"/>
        <end position="105"/>
    </location>
</feature>
<dbReference type="AlphaFoldDB" id="A0A502GX45"/>
<sequence length="105" mass="11388">MRKLLLLSACLLALAARPAAAQTASPEIVVVRVYEYPTKVHLVLTRGEGKSEVVEFDSGASDKRLSASGEGYYKVVNKLYQEGYALQSTFSGAQGYTTLLFAKKP</sequence>
<dbReference type="RefSeq" id="WP_140466094.1">
    <property type="nucleotide sequence ID" value="NZ_RCYZ01000003.1"/>
</dbReference>
<evidence type="ECO:0000256" key="1">
    <source>
        <dbReference type="SAM" id="SignalP"/>
    </source>
</evidence>
<dbReference type="EMBL" id="RCYZ01000003">
    <property type="protein sequence ID" value="TPG66464.1"/>
    <property type="molecule type" value="Genomic_DNA"/>
</dbReference>
<reference evidence="2 3" key="1">
    <citation type="journal article" date="2019" name="Environ. Microbiol.">
        <title>Species interactions and distinct microbial communities in high Arctic permafrost affected cryosols are associated with the CH4 and CO2 gas fluxes.</title>
        <authorList>
            <person name="Altshuler I."/>
            <person name="Hamel J."/>
            <person name="Turney S."/>
            <person name="Magnuson E."/>
            <person name="Levesque R."/>
            <person name="Greer C."/>
            <person name="Whyte L.G."/>
        </authorList>
    </citation>
    <scope>NUCLEOTIDE SEQUENCE [LARGE SCALE GENOMIC DNA]</scope>
    <source>
        <strain evidence="2 3">S9.2P</strain>
    </source>
</reference>
<name>A0A502GX45_9BACT</name>
<organism evidence="2 3">
    <name type="scientific">Hymenobacter nivis</name>
    <dbReference type="NCBI Taxonomy" id="1850093"/>
    <lineage>
        <taxon>Bacteria</taxon>
        <taxon>Pseudomonadati</taxon>
        <taxon>Bacteroidota</taxon>
        <taxon>Cytophagia</taxon>
        <taxon>Cytophagales</taxon>
        <taxon>Hymenobacteraceae</taxon>
        <taxon>Hymenobacter</taxon>
    </lineage>
</organism>
<keyword evidence="1" id="KW-0732">Signal</keyword>
<dbReference type="Proteomes" id="UP000317646">
    <property type="component" value="Unassembled WGS sequence"/>
</dbReference>
<comment type="caution">
    <text evidence="2">The sequence shown here is derived from an EMBL/GenBank/DDBJ whole genome shotgun (WGS) entry which is preliminary data.</text>
</comment>
<accession>A0A502GX45</accession>
<feature type="signal peptide" evidence="1">
    <location>
        <begin position="1"/>
        <end position="21"/>
    </location>
</feature>
<keyword evidence="3" id="KW-1185">Reference proteome</keyword>
<gene>
    <name evidence="2" type="ORF">EAH73_08630</name>
</gene>
<proteinExistence type="predicted"/>
<evidence type="ECO:0000313" key="2">
    <source>
        <dbReference type="EMBL" id="TPG66464.1"/>
    </source>
</evidence>